<feature type="chain" id="PRO_5036692154" evidence="4">
    <location>
        <begin position="29"/>
        <end position="570"/>
    </location>
</feature>
<accession>A0A938B2R3</accession>
<dbReference type="PANTHER" id="PTHR30290:SF9">
    <property type="entry name" value="OLIGOPEPTIDE-BINDING PROTEIN APPA"/>
    <property type="match status" value="1"/>
</dbReference>
<dbReference type="Gene3D" id="3.10.105.10">
    <property type="entry name" value="Dipeptide-binding Protein, Domain 3"/>
    <property type="match status" value="1"/>
</dbReference>
<dbReference type="CDD" id="cd00995">
    <property type="entry name" value="PBP2_NikA_DppA_OppA_like"/>
    <property type="match status" value="1"/>
</dbReference>
<keyword evidence="2" id="KW-0813">Transport</keyword>
<dbReference type="GO" id="GO:0030288">
    <property type="term" value="C:outer membrane-bounded periplasmic space"/>
    <property type="evidence" value="ECO:0007669"/>
    <property type="project" value="UniProtKB-ARBA"/>
</dbReference>
<dbReference type="PIRSF" id="PIRSF002741">
    <property type="entry name" value="MppA"/>
    <property type="match status" value="1"/>
</dbReference>
<evidence type="ECO:0000313" key="6">
    <source>
        <dbReference type="EMBL" id="MBM3223035.1"/>
    </source>
</evidence>
<evidence type="ECO:0000256" key="3">
    <source>
        <dbReference type="ARBA" id="ARBA00022729"/>
    </source>
</evidence>
<dbReference type="GO" id="GO:1904680">
    <property type="term" value="F:peptide transmembrane transporter activity"/>
    <property type="evidence" value="ECO:0007669"/>
    <property type="project" value="TreeGrafter"/>
</dbReference>
<comment type="similarity">
    <text evidence="1">Belongs to the bacterial solute-binding protein 5 family.</text>
</comment>
<dbReference type="Proteomes" id="UP000712673">
    <property type="component" value="Unassembled WGS sequence"/>
</dbReference>
<evidence type="ECO:0000256" key="2">
    <source>
        <dbReference type="ARBA" id="ARBA00022448"/>
    </source>
</evidence>
<gene>
    <name evidence="6" type="ORF">FJZ47_04425</name>
</gene>
<evidence type="ECO:0000313" key="7">
    <source>
        <dbReference type="Proteomes" id="UP000712673"/>
    </source>
</evidence>
<dbReference type="Gene3D" id="3.40.190.10">
    <property type="entry name" value="Periplasmic binding protein-like II"/>
    <property type="match status" value="1"/>
</dbReference>
<dbReference type="AlphaFoldDB" id="A0A938B2R3"/>
<dbReference type="PANTHER" id="PTHR30290">
    <property type="entry name" value="PERIPLASMIC BINDING COMPONENT OF ABC TRANSPORTER"/>
    <property type="match status" value="1"/>
</dbReference>
<dbReference type="InterPro" id="IPR039424">
    <property type="entry name" value="SBP_5"/>
</dbReference>
<comment type="caution">
    <text evidence="6">The sequence shown here is derived from an EMBL/GenBank/DDBJ whole genome shotgun (WGS) entry which is preliminary data.</text>
</comment>
<feature type="signal peptide" evidence="4">
    <location>
        <begin position="1"/>
        <end position="28"/>
    </location>
</feature>
<dbReference type="InterPro" id="IPR030678">
    <property type="entry name" value="Peptide/Ni-bd"/>
</dbReference>
<organism evidence="6 7">
    <name type="scientific">Tectimicrobiota bacterium</name>
    <dbReference type="NCBI Taxonomy" id="2528274"/>
    <lineage>
        <taxon>Bacteria</taxon>
        <taxon>Pseudomonadati</taxon>
        <taxon>Nitrospinota/Tectimicrobiota group</taxon>
        <taxon>Candidatus Tectimicrobiota</taxon>
    </lineage>
</organism>
<reference evidence="6" key="1">
    <citation type="submission" date="2019-03" db="EMBL/GenBank/DDBJ databases">
        <title>Lake Tanganyika Metagenome-Assembled Genomes (MAGs).</title>
        <authorList>
            <person name="Tran P."/>
        </authorList>
    </citation>
    <scope>NUCLEOTIDE SEQUENCE</scope>
    <source>
        <strain evidence="6">K_DeepCast_65m_m2_066</strain>
    </source>
</reference>
<dbReference type="SUPFAM" id="SSF53850">
    <property type="entry name" value="Periplasmic binding protein-like II"/>
    <property type="match status" value="1"/>
</dbReference>
<feature type="domain" description="Solute-binding protein family 5" evidence="5">
    <location>
        <begin position="84"/>
        <end position="455"/>
    </location>
</feature>
<dbReference type="Pfam" id="PF00496">
    <property type="entry name" value="SBP_bac_5"/>
    <property type="match status" value="1"/>
</dbReference>
<dbReference type="GO" id="GO:0015833">
    <property type="term" value="P:peptide transport"/>
    <property type="evidence" value="ECO:0007669"/>
    <property type="project" value="TreeGrafter"/>
</dbReference>
<name>A0A938B2R3_UNCTE</name>
<evidence type="ECO:0000259" key="5">
    <source>
        <dbReference type="Pfam" id="PF00496"/>
    </source>
</evidence>
<dbReference type="GO" id="GO:0043190">
    <property type="term" value="C:ATP-binding cassette (ABC) transporter complex"/>
    <property type="evidence" value="ECO:0007669"/>
    <property type="project" value="InterPro"/>
</dbReference>
<sequence length="570" mass="65408">MRQSRRDGKYRMFFLMMLLIALVGGAQAQSQPAGGKAKVDRLVMGLILPYRDYIRPWINGTPDHNIQHDPAFEWLFEVDPESGKYNPWLAESWEMAKDGRSWRIKLRKGVQFHHGYGEFTAKDVVHNHGLWCDDNYPGRKDVTSTAYKEGMCAVQRIEVVNDHEIVMHCKVVCLDLLFYYSSASSVIIFSKAQWDKDGEMGYENKPAGTGPYIFKERVVDRHVLYERAPTPHWKWGTVDWKEIQMTWVLEEPTRNAQFLAGETHLTEVNKDLTDELVRKGYKLIRSRQVAQQIVLAFGGLYFGTEDKATGRYTEHGGTTGKLDPAVPWTKKEVRQAMNKAINRPELRKVLYKDRASYTYVMGYYPDLPGWDPTWEKRFPEMYGYDPAAAKRLLAQAGYPKGFKAKAWLFPFAGAPELIPLMEAVQVQLREVGIELELEEVDVVATVRPRLRDRKAHGVLVPGIPSKKAVEPQIALFNAGKGVPHYFEDDTIYQMWADLLQMSDPKQVDEQLRKIGNYKFENFDVLPLFDVFIEVIVDPKVVNDWPFSGWDGGDLGHTFLISACKQDKPCK</sequence>
<dbReference type="InterPro" id="IPR000914">
    <property type="entry name" value="SBP_5_dom"/>
</dbReference>
<proteinExistence type="inferred from homology"/>
<dbReference type="EMBL" id="VGLS01000086">
    <property type="protein sequence ID" value="MBM3223035.1"/>
    <property type="molecule type" value="Genomic_DNA"/>
</dbReference>
<evidence type="ECO:0000256" key="1">
    <source>
        <dbReference type="ARBA" id="ARBA00005695"/>
    </source>
</evidence>
<evidence type="ECO:0000256" key="4">
    <source>
        <dbReference type="SAM" id="SignalP"/>
    </source>
</evidence>
<keyword evidence="3 4" id="KW-0732">Signal</keyword>
<protein>
    <submittedName>
        <fullName evidence="6">ABC transporter substrate-binding protein</fullName>
    </submittedName>
</protein>